<dbReference type="PANTHER" id="PTHR31126">
    <property type="entry name" value="TYROSINE-PROTEIN PHOSPHATASE"/>
    <property type="match status" value="1"/>
</dbReference>
<organism evidence="2 3">
    <name type="scientific">Bifidobacterium choloepi</name>
    <dbReference type="NCBI Taxonomy" id="2614131"/>
    <lineage>
        <taxon>Bacteria</taxon>
        <taxon>Bacillati</taxon>
        <taxon>Actinomycetota</taxon>
        <taxon>Actinomycetes</taxon>
        <taxon>Bifidobacteriales</taxon>
        <taxon>Bifidobacteriaceae</taxon>
        <taxon>Bifidobacterium</taxon>
    </lineage>
</organism>
<dbReference type="PANTHER" id="PTHR31126:SF1">
    <property type="entry name" value="TYROSINE SPECIFIC PROTEIN PHOSPHATASES DOMAIN-CONTAINING PROTEIN"/>
    <property type="match status" value="1"/>
</dbReference>
<evidence type="ECO:0000313" key="2">
    <source>
        <dbReference type="EMBL" id="NEG70447.1"/>
    </source>
</evidence>
<comment type="similarity">
    <text evidence="1">Belongs to the protein-tyrosine phosphatase family.</text>
</comment>
<gene>
    <name evidence="2" type="ORF">F6S87_07535</name>
</gene>
<dbReference type="RefSeq" id="WP_163228030.1">
    <property type="nucleotide sequence ID" value="NZ_VYSG01000003.1"/>
</dbReference>
<dbReference type="EMBL" id="VYSG01000003">
    <property type="protein sequence ID" value="NEG70447.1"/>
    <property type="molecule type" value="Genomic_DNA"/>
</dbReference>
<reference evidence="2 3" key="1">
    <citation type="submission" date="2019-09" db="EMBL/GenBank/DDBJ databases">
        <title>Phylogenetic characterization of a novel taxon of the genus Bifidobacterium: Bifidobacterium choloepi sp. nov.</title>
        <authorList>
            <person name="Modesto M."/>
            <person name="Satti M."/>
        </authorList>
    </citation>
    <scope>NUCLEOTIDE SEQUENCE [LARGE SCALE GENOMIC DNA]</scope>
    <source>
        <strain evidence="2 3">BRDM6</strain>
    </source>
</reference>
<evidence type="ECO:0000256" key="1">
    <source>
        <dbReference type="ARBA" id="ARBA00009580"/>
    </source>
</evidence>
<dbReference type="Gene3D" id="3.90.190.10">
    <property type="entry name" value="Protein tyrosine phosphatase superfamily"/>
    <property type="match status" value="1"/>
</dbReference>
<comment type="caution">
    <text evidence="2">The sequence shown here is derived from an EMBL/GenBank/DDBJ whole genome shotgun (WGS) entry which is preliminary data.</text>
</comment>
<evidence type="ECO:0000313" key="3">
    <source>
        <dbReference type="Proteomes" id="UP000469292"/>
    </source>
</evidence>
<protein>
    <submittedName>
        <fullName evidence="2">Tyrosine-protein phosphatase</fullName>
    </submittedName>
</protein>
<keyword evidence="3" id="KW-1185">Reference proteome</keyword>
<dbReference type="InterPro" id="IPR026893">
    <property type="entry name" value="Tyr/Ser_Pase_IphP-type"/>
</dbReference>
<name>A0A6I5N1F7_9BIFI</name>
<accession>A0A6I5N1F7</accession>
<sequence>MDEANRRNEGAAAAQPWTTAQLPAAKERRQLTVSRSLDLQSVENCRDLGGILTKDGRVVRAGNLIRSAALHRASGKDLETLNNLGLKTVIDLRMKGEREAARDRLLVGWNIVKQPVFTENGRTKLAQLKGILVNPGTYILRLYPTMLTTPRAVDCWKHMFRSLIDQPGGYLWHCTQGKDRTGVAAALVLASLGVDDETIKADYLETNEYMPQEVPKSVVRMERFLGWRADMDIDQFLEARPANFEALQRTVAQYGGFQGYLSEVVGLDDSDFSVLRDFYTVDRHSARFTATERDGILTNRTPDGLLRG</sequence>
<dbReference type="AlphaFoldDB" id="A0A6I5N1F7"/>
<proteinExistence type="inferred from homology"/>
<dbReference type="SUPFAM" id="SSF52799">
    <property type="entry name" value="(Phosphotyrosine protein) phosphatases II"/>
    <property type="match status" value="1"/>
</dbReference>
<dbReference type="Pfam" id="PF13350">
    <property type="entry name" value="Y_phosphatase3"/>
    <property type="match status" value="1"/>
</dbReference>
<dbReference type="InterPro" id="IPR029021">
    <property type="entry name" value="Prot-tyrosine_phosphatase-like"/>
</dbReference>
<dbReference type="GO" id="GO:0004721">
    <property type="term" value="F:phosphoprotein phosphatase activity"/>
    <property type="evidence" value="ECO:0007669"/>
    <property type="project" value="InterPro"/>
</dbReference>
<dbReference type="Proteomes" id="UP000469292">
    <property type="component" value="Unassembled WGS sequence"/>
</dbReference>